<evidence type="ECO:0000313" key="2">
    <source>
        <dbReference type="EMBL" id="PIZ92460.1"/>
    </source>
</evidence>
<dbReference type="Proteomes" id="UP000230078">
    <property type="component" value="Unassembled WGS sequence"/>
</dbReference>
<evidence type="ECO:0000313" key="3">
    <source>
        <dbReference type="Proteomes" id="UP000230078"/>
    </source>
</evidence>
<dbReference type="EMBL" id="PFPI01000059">
    <property type="protein sequence ID" value="PIZ92460.1"/>
    <property type="molecule type" value="Genomic_DNA"/>
</dbReference>
<accession>A0A2M7V226</accession>
<name>A0A2M7V226_9BACT</name>
<proteinExistence type="predicted"/>
<comment type="caution">
    <text evidence="2">The sequence shown here is derived from an EMBL/GenBank/DDBJ whole genome shotgun (WGS) entry which is preliminary data.</text>
</comment>
<evidence type="ECO:0000259" key="1">
    <source>
        <dbReference type="Pfam" id="PF05050"/>
    </source>
</evidence>
<feature type="domain" description="Methyltransferase FkbM" evidence="1">
    <location>
        <begin position="98"/>
        <end position="146"/>
    </location>
</feature>
<dbReference type="Pfam" id="PF05050">
    <property type="entry name" value="Methyltransf_21"/>
    <property type="match status" value="1"/>
</dbReference>
<sequence>MNRYFVEFENNITSQWGEDGILEEIFRRIGDGTKMAIEFGAWDGKHCSNVWNLWNNKGWSAILIESEEKRVEELKQNIEGFDNVIPVHAFVETEGDNTLDKILGKYLPGKKVDLLCIDVDGDDYHILESIETIKPRVIVIEYNPTVPPHIDIVQAEGEYFGASAKALNRLATDKGYVLVDITSTNMIFVIDDEFQKIDISRQTVDELFDKSLLTYVISGYGGYSFLTRLPRFSNFFQFRRKKKVGLSIRDKDTSCIPVIIRRNESMLAFVSKRFHVPGTKVTWHRVLVRLINKKRELKFRWTHYKKQKTIRAYQKKYDISTMLETGTYKGDMVFKMRNVFKKIYTIELGKKLYEDACVRLKDFSHITLLHGDSGEKITEILTSIKEPTLFWLDGHYSGGETALGNLETPVIAELKSILKHPVKNHVILIDDARCFNGEKDYPTMKELTALVTQFSNYTLEVKNDIIRVVN</sequence>
<dbReference type="InterPro" id="IPR006342">
    <property type="entry name" value="FkbM_mtfrase"/>
</dbReference>
<gene>
    <name evidence="2" type="ORF">COX83_04225</name>
</gene>
<dbReference type="SUPFAM" id="SSF53335">
    <property type="entry name" value="S-adenosyl-L-methionine-dependent methyltransferases"/>
    <property type="match status" value="1"/>
</dbReference>
<organism evidence="2 3">
    <name type="scientific">Candidatus Magasanikbacteria bacterium CG_4_10_14_0_2_um_filter_41_31</name>
    <dbReference type="NCBI Taxonomy" id="1974639"/>
    <lineage>
        <taxon>Bacteria</taxon>
        <taxon>Candidatus Magasanikiibacteriota</taxon>
    </lineage>
</organism>
<dbReference type="AlphaFoldDB" id="A0A2M7V226"/>
<dbReference type="Gene3D" id="3.40.50.150">
    <property type="entry name" value="Vaccinia Virus protein VP39"/>
    <property type="match status" value="1"/>
</dbReference>
<reference evidence="3" key="1">
    <citation type="submission" date="2017-09" db="EMBL/GenBank/DDBJ databases">
        <title>Depth-based differentiation of microbial function through sediment-hosted aquifers and enrichment of novel symbionts in the deep terrestrial subsurface.</title>
        <authorList>
            <person name="Probst A.J."/>
            <person name="Ladd B."/>
            <person name="Jarett J.K."/>
            <person name="Geller-Mcgrath D.E."/>
            <person name="Sieber C.M.K."/>
            <person name="Emerson J.B."/>
            <person name="Anantharaman K."/>
            <person name="Thomas B.C."/>
            <person name="Malmstrom R."/>
            <person name="Stieglmeier M."/>
            <person name="Klingl A."/>
            <person name="Woyke T."/>
            <person name="Ryan C.M."/>
            <person name="Banfield J.F."/>
        </authorList>
    </citation>
    <scope>NUCLEOTIDE SEQUENCE [LARGE SCALE GENOMIC DNA]</scope>
</reference>
<protein>
    <recommendedName>
        <fullName evidence="1">Methyltransferase FkbM domain-containing protein</fullName>
    </recommendedName>
</protein>
<dbReference type="InterPro" id="IPR029063">
    <property type="entry name" value="SAM-dependent_MTases_sf"/>
</dbReference>